<reference evidence="2 3" key="1">
    <citation type="journal article" date="2016" name="Nat. Commun.">
        <title>Thousands of microbial genomes shed light on interconnected biogeochemical processes in an aquifer system.</title>
        <authorList>
            <person name="Anantharaman K."/>
            <person name="Brown C.T."/>
            <person name="Hug L.A."/>
            <person name="Sharon I."/>
            <person name="Castelle C.J."/>
            <person name="Probst A.J."/>
            <person name="Thomas B.C."/>
            <person name="Singh A."/>
            <person name="Wilkins M.J."/>
            <person name="Karaoz U."/>
            <person name="Brodie E.L."/>
            <person name="Williams K.H."/>
            <person name="Hubbard S.S."/>
            <person name="Banfield J.F."/>
        </authorList>
    </citation>
    <scope>NUCLEOTIDE SEQUENCE [LARGE SCALE GENOMIC DNA]</scope>
</reference>
<dbReference type="Gene3D" id="2.40.320.10">
    <property type="entry name" value="Hypothetical Protein Pfu-838710-001"/>
    <property type="match status" value="1"/>
</dbReference>
<protein>
    <recommendedName>
        <fullName evidence="4">CYTH domain-containing protein</fullName>
    </recommendedName>
</protein>
<accession>A0A1F7YPS0</accession>
<proteinExistence type="predicted"/>
<dbReference type="STRING" id="1802500.A2801_01455"/>
<name>A0A1F7YPS0_9BACT</name>
<dbReference type="InterPro" id="IPR012042">
    <property type="entry name" value="NeuTTM/CthTTM-like"/>
</dbReference>
<dbReference type="SUPFAM" id="SSF55154">
    <property type="entry name" value="CYTH-like phosphatases"/>
    <property type="match status" value="1"/>
</dbReference>
<dbReference type="AlphaFoldDB" id="A0A1F7YPS0"/>
<dbReference type="EMBL" id="MGGM01000014">
    <property type="protein sequence ID" value="OGM29344.1"/>
    <property type="molecule type" value="Genomic_DNA"/>
</dbReference>
<dbReference type="InterPro" id="IPR033469">
    <property type="entry name" value="CYTH-like_dom_sf"/>
</dbReference>
<evidence type="ECO:0008006" key="4">
    <source>
        <dbReference type="Google" id="ProtNLM"/>
    </source>
</evidence>
<sequence>MEIERKFLVRKLPNLAGIRKVVYERYYLYKGNGIEIRIQKKMNRYEFERKIETTHLSRETQKFEITKQEFEFLKGQASEALVRDSYLISENPEVSIKIYHGRFEGLMRAEVEFKTEEEAEKFSAPEWFGSEISNSSLGRDSKLIDLTDEEFATELKVAV</sequence>
<evidence type="ECO:0000313" key="3">
    <source>
        <dbReference type="Proteomes" id="UP000177263"/>
    </source>
</evidence>
<feature type="active site" description="Proton acceptor" evidence="1">
    <location>
        <position position="27"/>
    </location>
</feature>
<dbReference type="Proteomes" id="UP000177263">
    <property type="component" value="Unassembled WGS sequence"/>
</dbReference>
<comment type="caution">
    <text evidence="2">The sequence shown here is derived from an EMBL/GenBank/DDBJ whole genome shotgun (WGS) entry which is preliminary data.</text>
</comment>
<organism evidence="2 3">
    <name type="scientific">Candidatus Woesebacteria bacterium RIFCSPHIGHO2_01_FULL_41_10</name>
    <dbReference type="NCBI Taxonomy" id="1802500"/>
    <lineage>
        <taxon>Bacteria</taxon>
        <taxon>Candidatus Woeseibacteriota</taxon>
    </lineage>
</organism>
<evidence type="ECO:0000313" key="2">
    <source>
        <dbReference type="EMBL" id="OGM29344.1"/>
    </source>
</evidence>
<dbReference type="PIRSF" id="PIRSF016487">
    <property type="entry name" value="CYTH_UCP016487"/>
    <property type="match status" value="1"/>
</dbReference>
<gene>
    <name evidence="2" type="ORF">A2801_01455</name>
</gene>
<evidence type="ECO:0000256" key="1">
    <source>
        <dbReference type="PIRSR" id="PIRSR016487-1"/>
    </source>
</evidence>